<protein>
    <submittedName>
        <fullName evidence="1">Uncharacterized protein</fullName>
    </submittedName>
</protein>
<name>G3GT86_CRIGR</name>
<organism evidence="1 2">
    <name type="scientific">Cricetulus griseus</name>
    <name type="common">Chinese hamster</name>
    <name type="synonym">Cricetulus barabensis griseus</name>
    <dbReference type="NCBI Taxonomy" id="10029"/>
    <lineage>
        <taxon>Eukaryota</taxon>
        <taxon>Metazoa</taxon>
        <taxon>Chordata</taxon>
        <taxon>Craniata</taxon>
        <taxon>Vertebrata</taxon>
        <taxon>Euteleostomi</taxon>
        <taxon>Mammalia</taxon>
        <taxon>Eutheria</taxon>
        <taxon>Euarchontoglires</taxon>
        <taxon>Glires</taxon>
        <taxon>Rodentia</taxon>
        <taxon>Myomorpha</taxon>
        <taxon>Muroidea</taxon>
        <taxon>Cricetidae</taxon>
        <taxon>Cricetinae</taxon>
        <taxon>Cricetulus</taxon>
    </lineage>
</organism>
<dbReference type="EMBL" id="JH000017">
    <property type="protein sequence ID" value="EGV96070.1"/>
    <property type="molecule type" value="Genomic_DNA"/>
</dbReference>
<reference evidence="2" key="1">
    <citation type="journal article" date="2011" name="Nat. Biotechnol.">
        <title>The genomic sequence of the Chinese hamster ovary (CHO)-K1 cell line.</title>
        <authorList>
            <person name="Xu X."/>
            <person name="Nagarajan H."/>
            <person name="Lewis N.E."/>
            <person name="Pan S."/>
            <person name="Cai Z."/>
            <person name="Liu X."/>
            <person name="Chen W."/>
            <person name="Xie M."/>
            <person name="Wang W."/>
            <person name="Hammond S."/>
            <person name="Andersen M.R."/>
            <person name="Neff N."/>
            <person name="Passarelli B."/>
            <person name="Koh W."/>
            <person name="Fan H.C."/>
            <person name="Wang J."/>
            <person name="Gui Y."/>
            <person name="Lee K.H."/>
            <person name="Betenbaugh M.J."/>
            <person name="Quake S.R."/>
            <person name="Famili I."/>
            <person name="Palsson B.O."/>
            <person name="Wang J."/>
        </authorList>
    </citation>
    <scope>NUCLEOTIDE SEQUENCE [LARGE SCALE GENOMIC DNA]</scope>
    <source>
        <strain evidence="2">CHO K1 cell line</strain>
    </source>
</reference>
<accession>G3GT86</accession>
<gene>
    <name evidence="1" type="ORF">I79_000862</name>
</gene>
<proteinExistence type="predicted"/>
<evidence type="ECO:0000313" key="1">
    <source>
        <dbReference type="EMBL" id="EGV96070.1"/>
    </source>
</evidence>
<dbReference type="Proteomes" id="UP000001075">
    <property type="component" value="Unassembled WGS sequence"/>
</dbReference>
<dbReference type="AlphaFoldDB" id="G3GT86"/>
<sequence>MFHTPASAICRQPATEKDTSAKCALSPCPGMALLVHFHQRQSKAIYNCALFLNNLFTLL</sequence>
<dbReference type="InParanoid" id="G3GT86"/>
<evidence type="ECO:0000313" key="2">
    <source>
        <dbReference type="Proteomes" id="UP000001075"/>
    </source>
</evidence>